<protein>
    <submittedName>
        <fullName evidence="1">Uncharacterized protein</fullName>
    </submittedName>
</protein>
<dbReference type="Proteomes" id="UP001500253">
    <property type="component" value="Unassembled WGS sequence"/>
</dbReference>
<keyword evidence="2" id="KW-1185">Reference proteome</keyword>
<sequence>MADHGITGFEPWRAATDTGADLLWRVHENIALAVLAAFDDAIPRAHRRLRRSGGVAAGGPCRQGWCAHRVGAHQRYAAHQRWVPGGRRIPGRGGFVRLAMHRHCGPGWERGGCAWRALPPCRTRPALQLD</sequence>
<reference evidence="2" key="1">
    <citation type="journal article" date="2019" name="Int. J. Syst. Evol. Microbiol.">
        <title>The Global Catalogue of Microorganisms (GCM) 10K type strain sequencing project: providing services to taxonomists for standard genome sequencing and annotation.</title>
        <authorList>
            <consortium name="The Broad Institute Genomics Platform"/>
            <consortium name="The Broad Institute Genome Sequencing Center for Infectious Disease"/>
            <person name="Wu L."/>
            <person name="Ma J."/>
        </authorList>
    </citation>
    <scope>NUCLEOTIDE SEQUENCE [LARGE SCALE GENOMIC DNA]</scope>
    <source>
        <strain evidence="2">JCM 4316</strain>
    </source>
</reference>
<comment type="caution">
    <text evidence="1">The sequence shown here is derived from an EMBL/GenBank/DDBJ whole genome shotgun (WGS) entry which is preliminary data.</text>
</comment>
<accession>A0ABP5SM26</accession>
<evidence type="ECO:0000313" key="1">
    <source>
        <dbReference type="EMBL" id="GAA2331987.1"/>
    </source>
</evidence>
<dbReference type="EMBL" id="BAAASD010000004">
    <property type="protein sequence ID" value="GAA2331987.1"/>
    <property type="molecule type" value="Genomic_DNA"/>
</dbReference>
<name>A0ABP5SM26_9ACTN</name>
<evidence type="ECO:0000313" key="2">
    <source>
        <dbReference type="Proteomes" id="UP001500253"/>
    </source>
</evidence>
<gene>
    <name evidence="1" type="ORF">GCM10010246_14100</name>
</gene>
<proteinExistence type="predicted"/>
<organism evidence="1 2">
    <name type="scientific">Streptomyces cuspidosporus</name>
    <dbReference type="NCBI Taxonomy" id="66882"/>
    <lineage>
        <taxon>Bacteria</taxon>
        <taxon>Bacillati</taxon>
        <taxon>Actinomycetota</taxon>
        <taxon>Actinomycetes</taxon>
        <taxon>Kitasatosporales</taxon>
        <taxon>Streptomycetaceae</taxon>
        <taxon>Streptomyces</taxon>
    </lineage>
</organism>